<dbReference type="Gene3D" id="1.10.8.420">
    <property type="entry name" value="RecR Domain 1"/>
    <property type="match status" value="1"/>
</dbReference>
<dbReference type="GO" id="GO:0003677">
    <property type="term" value="F:DNA binding"/>
    <property type="evidence" value="ECO:0007669"/>
    <property type="project" value="InterPro"/>
</dbReference>
<dbReference type="PANTHER" id="PTHR30446">
    <property type="entry name" value="RECOMBINATION PROTEIN RECR"/>
    <property type="match status" value="1"/>
</dbReference>
<dbReference type="InterPro" id="IPR015967">
    <property type="entry name" value="Rcmb_RecR_Znf"/>
</dbReference>
<reference evidence="8" key="1">
    <citation type="submission" date="2018-05" db="EMBL/GenBank/DDBJ databases">
        <authorList>
            <person name="Lanie J.A."/>
            <person name="Ng W.-L."/>
            <person name="Kazmierczak K.M."/>
            <person name="Andrzejewski T.M."/>
            <person name="Davidsen T.M."/>
            <person name="Wayne K.J."/>
            <person name="Tettelin H."/>
            <person name="Glass J.I."/>
            <person name="Rusch D."/>
            <person name="Podicherti R."/>
            <person name="Tsui H.-C.T."/>
            <person name="Winkler M.E."/>
        </authorList>
    </citation>
    <scope>NUCLEOTIDE SEQUENCE</scope>
</reference>
<keyword evidence="2" id="KW-0227">DNA damage</keyword>
<dbReference type="SMART" id="SM00493">
    <property type="entry name" value="TOPRIM"/>
    <property type="match status" value="1"/>
</dbReference>
<keyword evidence="5" id="KW-0233">DNA recombination</keyword>
<evidence type="ECO:0000313" key="8">
    <source>
        <dbReference type="EMBL" id="SUZ75793.1"/>
    </source>
</evidence>
<evidence type="ECO:0000256" key="3">
    <source>
        <dbReference type="ARBA" id="ARBA00022771"/>
    </source>
</evidence>
<dbReference type="GO" id="GO:0008270">
    <property type="term" value="F:zinc ion binding"/>
    <property type="evidence" value="ECO:0007669"/>
    <property type="project" value="UniProtKB-KW"/>
</dbReference>
<dbReference type="InterPro" id="IPR000093">
    <property type="entry name" value="DNA_Rcmb_RecR"/>
</dbReference>
<proteinExistence type="inferred from homology"/>
<dbReference type="PROSITE" id="PS01300">
    <property type="entry name" value="RECR"/>
    <property type="match status" value="1"/>
</dbReference>
<evidence type="ECO:0000256" key="6">
    <source>
        <dbReference type="ARBA" id="ARBA00023204"/>
    </source>
</evidence>
<dbReference type="Pfam" id="PF13662">
    <property type="entry name" value="Toprim_4"/>
    <property type="match status" value="1"/>
</dbReference>
<dbReference type="Gene3D" id="3.40.1360.10">
    <property type="match status" value="1"/>
</dbReference>
<dbReference type="NCBIfam" id="TIGR00615">
    <property type="entry name" value="recR"/>
    <property type="match status" value="1"/>
</dbReference>
<dbReference type="InterPro" id="IPR006171">
    <property type="entry name" value="TOPRIM_dom"/>
</dbReference>
<organism evidence="8">
    <name type="scientific">marine metagenome</name>
    <dbReference type="NCBI Taxonomy" id="408172"/>
    <lineage>
        <taxon>unclassified sequences</taxon>
        <taxon>metagenomes</taxon>
        <taxon>ecological metagenomes</taxon>
    </lineage>
</organism>
<keyword evidence="3" id="KW-0863">Zinc-finger</keyword>
<dbReference type="PROSITE" id="PS50880">
    <property type="entry name" value="TOPRIM"/>
    <property type="match status" value="1"/>
</dbReference>
<evidence type="ECO:0000256" key="1">
    <source>
        <dbReference type="ARBA" id="ARBA00022723"/>
    </source>
</evidence>
<dbReference type="PANTHER" id="PTHR30446:SF0">
    <property type="entry name" value="RECOMBINATION PROTEIN RECR"/>
    <property type="match status" value="1"/>
</dbReference>
<dbReference type="HAMAP" id="MF_00017">
    <property type="entry name" value="RecR"/>
    <property type="match status" value="1"/>
</dbReference>
<gene>
    <name evidence="8" type="ORF">METZ01_LOCUS28647</name>
</gene>
<dbReference type="InterPro" id="IPR023627">
    <property type="entry name" value="Rcmb_RecR"/>
</dbReference>
<dbReference type="InterPro" id="IPR003583">
    <property type="entry name" value="Hlx-hairpin-Hlx_DNA-bd_motif"/>
</dbReference>
<evidence type="ECO:0000256" key="4">
    <source>
        <dbReference type="ARBA" id="ARBA00022833"/>
    </source>
</evidence>
<dbReference type="SMART" id="SM00278">
    <property type="entry name" value="HhH1"/>
    <property type="match status" value="1"/>
</dbReference>
<accession>A0A381QDP5</accession>
<name>A0A381QDP5_9ZZZZ</name>
<dbReference type="EMBL" id="UINC01001259">
    <property type="protein sequence ID" value="SUZ75793.1"/>
    <property type="molecule type" value="Genomic_DNA"/>
</dbReference>
<dbReference type="GO" id="GO:0006310">
    <property type="term" value="P:DNA recombination"/>
    <property type="evidence" value="ECO:0007669"/>
    <property type="project" value="UniProtKB-KW"/>
</dbReference>
<dbReference type="CDD" id="cd01025">
    <property type="entry name" value="TOPRIM_recR"/>
    <property type="match status" value="1"/>
</dbReference>
<feature type="domain" description="Toprim" evidence="7">
    <location>
        <begin position="81"/>
        <end position="174"/>
    </location>
</feature>
<dbReference type="Pfam" id="PF21175">
    <property type="entry name" value="RecR_C"/>
    <property type="match status" value="1"/>
</dbReference>
<protein>
    <recommendedName>
        <fullName evidence="7">Toprim domain-containing protein</fullName>
    </recommendedName>
</protein>
<evidence type="ECO:0000256" key="5">
    <source>
        <dbReference type="ARBA" id="ARBA00023172"/>
    </source>
</evidence>
<evidence type="ECO:0000259" key="7">
    <source>
        <dbReference type="PROSITE" id="PS50880"/>
    </source>
</evidence>
<sequence>MQTLPASANKLIEELSRLPGIGKKTAQRLAFHILKTDTSIVYRLSDSLKDVKNKVRSCSSCGGITEDETCVICNDPRRDNNQLCIVEDAPDIYVFERTNIFKGTYHVLGGALSPLDGIGPDELNMGRLMDRIEPGMEIIIATNPTVEGETTALYISKKLSDSDVKVTRLARGIPVGGDLEYTDEATLIRAMEGRTIF</sequence>
<dbReference type="SUPFAM" id="SSF111304">
    <property type="entry name" value="Recombination protein RecR"/>
    <property type="match status" value="1"/>
</dbReference>
<keyword evidence="1" id="KW-0479">Metal-binding</keyword>
<keyword evidence="6" id="KW-0234">DNA repair</keyword>
<dbReference type="InterPro" id="IPR034137">
    <property type="entry name" value="TOPRIM_RecR"/>
</dbReference>
<dbReference type="GO" id="GO:0006281">
    <property type="term" value="P:DNA repair"/>
    <property type="evidence" value="ECO:0007669"/>
    <property type="project" value="UniProtKB-KW"/>
</dbReference>
<dbReference type="Gene3D" id="6.10.250.240">
    <property type="match status" value="1"/>
</dbReference>
<evidence type="ECO:0000256" key="2">
    <source>
        <dbReference type="ARBA" id="ARBA00022763"/>
    </source>
</evidence>
<dbReference type="Pfam" id="PF21176">
    <property type="entry name" value="RecR_HhH"/>
    <property type="match status" value="1"/>
</dbReference>
<keyword evidence="4" id="KW-0862">Zinc</keyword>
<dbReference type="AlphaFoldDB" id="A0A381QDP5"/>